<proteinExistence type="predicted"/>
<accession>A0A8S5MRT2</accession>
<dbReference type="EMBL" id="BK014970">
    <property type="protein sequence ID" value="DAD85006.1"/>
    <property type="molecule type" value="Genomic_DNA"/>
</dbReference>
<name>A0A8S5MRT2_9CAUD</name>
<organism evidence="1">
    <name type="scientific">Siphoviridae sp. ctD6g5</name>
    <dbReference type="NCBI Taxonomy" id="2826196"/>
    <lineage>
        <taxon>Viruses</taxon>
        <taxon>Duplodnaviria</taxon>
        <taxon>Heunggongvirae</taxon>
        <taxon>Uroviricota</taxon>
        <taxon>Caudoviricetes</taxon>
    </lineage>
</organism>
<evidence type="ECO:0000313" key="1">
    <source>
        <dbReference type="EMBL" id="DAD85006.1"/>
    </source>
</evidence>
<protein>
    <submittedName>
        <fullName evidence="1">Uncharacterized protein</fullName>
    </submittedName>
</protein>
<sequence>MTHKHLFCIIQYERLFLHSLLCVPPITKGWCLCHKE</sequence>
<reference evidence="1" key="1">
    <citation type="journal article" date="2021" name="Proc. Natl. Acad. Sci. U.S.A.">
        <title>A Catalog of Tens of Thousands of Viruses from Human Metagenomes Reveals Hidden Associations with Chronic Diseases.</title>
        <authorList>
            <person name="Tisza M.J."/>
            <person name="Buck C.B."/>
        </authorList>
    </citation>
    <scope>NUCLEOTIDE SEQUENCE</scope>
    <source>
        <strain evidence="1">CtD6g5</strain>
    </source>
</reference>